<dbReference type="Proteomes" id="UP000320431">
    <property type="component" value="Unassembled WGS sequence"/>
</dbReference>
<feature type="compositionally biased region" description="Polar residues" evidence="1">
    <location>
        <begin position="78"/>
        <end position="88"/>
    </location>
</feature>
<gene>
    <name evidence="2" type="ORF">FKV24_010605</name>
</gene>
<dbReference type="RefSeq" id="WP_141482365.1">
    <property type="nucleotide sequence ID" value="NZ_VICD02000176.1"/>
</dbReference>
<dbReference type="AlphaFoldDB" id="A0A508ASH9"/>
<feature type="compositionally biased region" description="Low complexity" evidence="1">
    <location>
        <begin position="51"/>
        <end position="63"/>
    </location>
</feature>
<organism evidence="2 3">
    <name type="scientific">Marilutibacter maris</name>
    <dbReference type="NCBI Taxonomy" id="1605891"/>
    <lineage>
        <taxon>Bacteria</taxon>
        <taxon>Pseudomonadati</taxon>
        <taxon>Pseudomonadota</taxon>
        <taxon>Gammaproteobacteria</taxon>
        <taxon>Lysobacterales</taxon>
        <taxon>Lysobacteraceae</taxon>
        <taxon>Marilutibacter</taxon>
    </lineage>
</organism>
<reference evidence="2 3" key="1">
    <citation type="submission" date="2019-10" db="EMBL/GenBank/DDBJ databases">
        <title>Lysobacter alkalisoli sp. nov., isolated from saline-alkaline soil.</title>
        <authorList>
            <person name="Sun J.-Q."/>
        </authorList>
    </citation>
    <scope>NUCLEOTIDE SEQUENCE [LARGE SCALE GENOMIC DNA]</scope>
    <source>
        <strain evidence="2 3">KCTC 42381</strain>
    </source>
</reference>
<name>A0A508ASH9_9GAMM</name>
<sequence length="88" mass="9300">MAIVVLHTRTSKQTDPARSQPFFTTVHDVGVEPFHIVLFLETYAVQAKESSSAANRSISGSASEMAVTGKSGADSTEVDSTSTEGPLE</sequence>
<evidence type="ECO:0000313" key="3">
    <source>
        <dbReference type="Proteomes" id="UP000320431"/>
    </source>
</evidence>
<protein>
    <submittedName>
        <fullName evidence="2">Uncharacterized protein</fullName>
    </submittedName>
</protein>
<proteinExistence type="predicted"/>
<accession>A0A508ASH9</accession>
<evidence type="ECO:0000256" key="1">
    <source>
        <dbReference type="SAM" id="MobiDB-lite"/>
    </source>
</evidence>
<comment type="caution">
    <text evidence="2">The sequence shown here is derived from an EMBL/GenBank/DDBJ whole genome shotgun (WGS) entry which is preliminary data.</text>
</comment>
<dbReference type="EMBL" id="VICD02000176">
    <property type="protein sequence ID" value="KAB8185680.1"/>
    <property type="molecule type" value="Genomic_DNA"/>
</dbReference>
<evidence type="ECO:0000313" key="2">
    <source>
        <dbReference type="EMBL" id="KAB8185680.1"/>
    </source>
</evidence>
<feature type="region of interest" description="Disordered" evidence="1">
    <location>
        <begin position="51"/>
        <end position="88"/>
    </location>
</feature>